<dbReference type="CDD" id="cd00310">
    <property type="entry name" value="ATP-synt_Fo_a_6"/>
    <property type="match status" value="1"/>
</dbReference>
<geneLocation type="mitochondrion" evidence="13"/>
<evidence type="ECO:0000256" key="9">
    <source>
        <dbReference type="ARBA" id="ARBA00023136"/>
    </source>
</evidence>
<evidence type="ECO:0000256" key="7">
    <source>
        <dbReference type="ARBA" id="ARBA00022989"/>
    </source>
</evidence>
<keyword evidence="9 12" id="KW-0472">Membrane</keyword>
<keyword evidence="5 12" id="KW-0812">Transmembrane</keyword>
<dbReference type="InterPro" id="IPR045083">
    <property type="entry name" value="ATP_synth_F0_asu_bact/mt"/>
</dbReference>
<feature type="transmembrane region" description="Helical" evidence="12">
    <location>
        <begin position="47"/>
        <end position="65"/>
    </location>
</feature>
<keyword evidence="4" id="KW-0138">CF(0)</keyword>
<keyword evidence="6" id="KW-0375">Hydrogen ion transport</keyword>
<dbReference type="GO" id="GO:0045259">
    <property type="term" value="C:proton-transporting ATP synthase complex"/>
    <property type="evidence" value="ECO:0007669"/>
    <property type="project" value="UniProtKB-KW"/>
</dbReference>
<evidence type="ECO:0000256" key="11">
    <source>
        <dbReference type="RuleBase" id="RU004450"/>
    </source>
</evidence>
<feature type="transmembrane region" description="Helical" evidence="12">
    <location>
        <begin position="165"/>
        <end position="187"/>
    </location>
</feature>
<evidence type="ECO:0000256" key="10">
    <source>
        <dbReference type="ARBA" id="ARBA00023310"/>
    </source>
</evidence>
<dbReference type="InterPro" id="IPR023011">
    <property type="entry name" value="ATP_synth_F0_asu_AS"/>
</dbReference>
<evidence type="ECO:0000256" key="4">
    <source>
        <dbReference type="ARBA" id="ARBA00022547"/>
    </source>
</evidence>
<keyword evidence="13" id="KW-0496">Mitochondrion</keyword>
<evidence type="ECO:0000256" key="3">
    <source>
        <dbReference type="ARBA" id="ARBA00022448"/>
    </source>
</evidence>
<dbReference type="InterPro" id="IPR000568">
    <property type="entry name" value="ATP_synth_F0_asu"/>
</dbReference>
<dbReference type="PANTHER" id="PTHR11410">
    <property type="entry name" value="ATP SYNTHASE SUBUNIT A"/>
    <property type="match status" value="1"/>
</dbReference>
<comment type="subcellular location">
    <subcellularLocation>
        <location evidence="1">Membrane</location>
        <topology evidence="1">Multi-pass membrane protein</topology>
    </subcellularLocation>
    <subcellularLocation>
        <location evidence="11">Mitochondrion inner membrane</location>
        <topology evidence="11">Multi-pass membrane protein</topology>
    </subcellularLocation>
</comment>
<evidence type="ECO:0000256" key="2">
    <source>
        <dbReference type="ARBA" id="ARBA00006810"/>
    </source>
</evidence>
<dbReference type="GO" id="GO:0046933">
    <property type="term" value="F:proton-transporting ATP synthase activity, rotational mechanism"/>
    <property type="evidence" value="ECO:0007669"/>
    <property type="project" value="TreeGrafter"/>
</dbReference>
<dbReference type="NCBIfam" id="TIGR01131">
    <property type="entry name" value="ATP_synt_6_or_A"/>
    <property type="match status" value="1"/>
</dbReference>
<evidence type="ECO:0000256" key="6">
    <source>
        <dbReference type="ARBA" id="ARBA00022781"/>
    </source>
</evidence>
<protein>
    <recommendedName>
        <fullName evidence="11">ATP synthase subunit a</fullName>
    </recommendedName>
</protein>
<keyword evidence="8" id="KW-0406">Ion transport</keyword>
<dbReference type="PANTHER" id="PTHR11410:SF0">
    <property type="entry name" value="ATP SYNTHASE SUBUNIT A"/>
    <property type="match status" value="1"/>
</dbReference>
<feature type="transmembrane region" description="Helical" evidence="12">
    <location>
        <begin position="16"/>
        <end position="35"/>
    </location>
</feature>
<dbReference type="InterPro" id="IPR035908">
    <property type="entry name" value="F0_ATP_A_sf"/>
</dbReference>
<dbReference type="PRINTS" id="PR00123">
    <property type="entry name" value="ATPASEA"/>
</dbReference>
<dbReference type="Gene3D" id="1.20.120.220">
    <property type="entry name" value="ATP synthase, F0 complex, subunit A"/>
    <property type="match status" value="1"/>
</dbReference>
<evidence type="ECO:0000256" key="8">
    <source>
        <dbReference type="ARBA" id="ARBA00023065"/>
    </source>
</evidence>
<proteinExistence type="inferred from homology"/>
<evidence type="ECO:0000256" key="1">
    <source>
        <dbReference type="ARBA" id="ARBA00004141"/>
    </source>
</evidence>
<keyword evidence="7 12" id="KW-1133">Transmembrane helix</keyword>
<keyword evidence="10" id="KW-0066">ATP synthesis</keyword>
<dbReference type="AlphaFoldDB" id="A0A7M1IKP6"/>
<name>A0A7M1IKP6_9ECHI</name>
<evidence type="ECO:0000313" key="13">
    <source>
        <dbReference type="EMBL" id="QOQ50831.1"/>
    </source>
</evidence>
<organism evidence="13">
    <name type="scientific">Luidia maculata</name>
    <dbReference type="NCBI Taxonomy" id="60584"/>
    <lineage>
        <taxon>Eukaryota</taxon>
        <taxon>Metazoa</taxon>
        <taxon>Echinodermata</taxon>
        <taxon>Eleutherozoa</taxon>
        <taxon>Asterozoa</taxon>
        <taxon>Asteroidea</taxon>
        <taxon>Valvatacea</taxon>
        <taxon>Paxillosida</taxon>
        <taxon>Luidiidae</taxon>
        <taxon>Luidia</taxon>
    </lineage>
</organism>
<feature type="transmembrane region" description="Helical" evidence="12">
    <location>
        <begin position="199"/>
        <end position="226"/>
    </location>
</feature>
<sequence length="230" mass="25506">MSLNLNGIFSQFSPDLLLFIPITLISITINLLWVAFSNTTNWLPSRISYMFNLFFQTVVNTIFQQTNPGSAPWMASFTSVFILIFSINVLGLLPYAFTSTSHISLTYSIGVPLWMSVNILGFYLAFNNRLSHLVPQGTPSFLIPLMVIIETLSLIAQPIALGLRLAANLTAGHLLIFLLSTAIWTLSSSPSIALTTLTIFFLLFLLEIGVACIQAYVFTALVHFYLSQNI</sequence>
<comment type="similarity">
    <text evidence="2">Belongs to the ATPase A chain family.</text>
</comment>
<evidence type="ECO:0000256" key="5">
    <source>
        <dbReference type="ARBA" id="ARBA00022692"/>
    </source>
</evidence>
<feature type="transmembrane region" description="Helical" evidence="12">
    <location>
        <begin position="71"/>
        <end position="93"/>
    </location>
</feature>
<dbReference type="Pfam" id="PF00119">
    <property type="entry name" value="ATP-synt_A"/>
    <property type="match status" value="1"/>
</dbReference>
<accession>A0A7M1IKP6</accession>
<dbReference type="GO" id="GO:0005743">
    <property type="term" value="C:mitochondrial inner membrane"/>
    <property type="evidence" value="ECO:0007669"/>
    <property type="project" value="UniProtKB-SubCell"/>
</dbReference>
<reference evidence="13" key="1">
    <citation type="submission" date="2020-05" db="EMBL/GenBank/DDBJ databases">
        <title>Mitogenomes confirm alternative initiation codons in sea star mitochondria.</title>
        <authorList>
            <person name="Quek Z.B.R."/>
            <person name="Chang J.J.M."/>
            <person name="Ip Y.C.A."/>
            <person name="Chan Y.K.S."/>
            <person name="Huang D."/>
        </authorList>
    </citation>
    <scope>NUCLEOTIDE SEQUENCE</scope>
</reference>
<evidence type="ECO:0000256" key="12">
    <source>
        <dbReference type="SAM" id="Phobius"/>
    </source>
</evidence>
<dbReference type="EMBL" id="MT444495">
    <property type="protein sequence ID" value="QOQ50831.1"/>
    <property type="molecule type" value="Genomic_DNA"/>
</dbReference>
<feature type="transmembrane region" description="Helical" evidence="12">
    <location>
        <begin position="105"/>
        <end position="126"/>
    </location>
</feature>
<feature type="transmembrane region" description="Helical" evidence="12">
    <location>
        <begin position="138"/>
        <end position="156"/>
    </location>
</feature>
<dbReference type="PROSITE" id="PS00449">
    <property type="entry name" value="ATPASE_A"/>
    <property type="match status" value="1"/>
</dbReference>
<keyword evidence="3" id="KW-0813">Transport</keyword>
<dbReference type="SUPFAM" id="SSF81336">
    <property type="entry name" value="F1F0 ATP synthase subunit A"/>
    <property type="match status" value="1"/>
</dbReference>